<dbReference type="InterPro" id="IPR050312">
    <property type="entry name" value="IolE/XylAMocC-like"/>
</dbReference>
<dbReference type="Pfam" id="PF01261">
    <property type="entry name" value="AP_endonuc_2"/>
    <property type="match status" value="1"/>
</dbReference>
<dbReference type="Gene3D" id="3.20.20.150">
    <property type="entry name" value="Divalent-metal-dependent TIM barrel enzymes"/>
    <property type="match status" value="1"/>
</dbReference>
<dbReference type="GO" id="GO:0016853">
    <property type="term" value="F:isomerase activity"/>
    <property type="evidence" value="ECO:0007669"/>
    <property type="project" value="UniProtKB-KW"/>
</dbReference>
<dbReference type="RefSeq" id="WP_184192660.1">
    <property type="nucleotide sequence ID" value="NZ_JACHGW010000001.1"/>
</dbReference>
<dbReference type="InterPro" id="IPR013022">
    <property type="entry name" value="Xyl_isomerase-like_TIM-brl"/>
</dbReference>
<name>A0A7W9SLX0_ARMRO</name>
<dbReference type="Proteomes" id="UP000520814">
    <property type="component" value="Unassembled WGS sequence"/>
</dbReference>
<organism evidence="2 3">
    <name type="scientific">Armatimonas rosea</name>
    <dbReference type="NCBI Taxonomy" id="685828"/>
    <lineage>
        <taxon>Bacteria</taxon>
        <taxon>Bacillati</taxon>
        <taxon>Armatimonadota</taxon>
        <taxon>Armatimonadia</taxon>
        <taxon>Armatimonadales</taxon>
        <taxon>Armatimonadaceae</taxon>
        <taxon>Armatimonas</taxon>
    </lineage>
</organism>
<dbReference type="SUPFAM" id="SSF51658">
    <property type="entry name" value="Xylose isomerase-like"/>
    <property type="match status" value="1"/>
</dbReference>
<evidence type="ECO:0000259" key="1">
    <source>
        <dbReference type="Pfam" id="PF01261"/>
    </source>
</evidence>
<sequence>MEATWQIGAFVRPWGKFSFDEALAGVAAAGYSVVGLLGGVADISLALDGMDTAAILARLAAHGLTANLACLHVDHSGSEAEAFASISRQVESAQALGVRYLMTFGADHEPQFARWYAATRSAAQQAEPHGIQVVFKPHGGCTAAAEEIERCFDQIAHPNVGLWYDAGNIIHYTGKAPVVEARRVAARTTGLCAKDCATLRGEVMLEFGEGAVDFPAVFAALNEGGFSGPVMVECCRTGTWEETTASARRNREFLEALRT</sequence>
<protein>
    <submittedName>
        <fullName evidence="2">Sugar phosphate isomerase/epimerase</fullName>
    </submittedName>
</protein>
<comment type="caution">
    <text evidence="2">The sequence shown here is derived from an EMBL/GenBank/DDBJ whole genome shotgun (WGS) entry which is preliminary data.</text>
</comment>
<evidence type="ECO:0000313" key="2">
    <source>
        <dbReference type="EMBL" id="MBB6049040.1"/>
    </source>
</evidence>
<proteinExistence type="predicted"/>
<keyword evidence="3" id="KW-1185">Reference proteome</keyword>
<dbReference type="InterPro" id="IPR036237">
    <property type="entry name" value="Xyl_isomerase-like_sf"/>
</dbReference>
<feature type="domain" description="Xylose isomerase-like TIM barrel" evidence="1">
    <location>
        <begin position="26"/>
        <end position="255"/>
    </location>
</feature>
<dbReference type="PANTHER" id="PTHR12110:SF41">
    <property type="entry name" value="INOSOSE DEHYDRATASE"/>
    <property type="match status" value="1"/>
</dbReference>
<reference evidence="2 3" key="1">
    <citation type="submission" date="2020-08" db="EMBL/GenBank/DDBJ databases">
        <title>Genomic Encyclopedia of Type Strains, Phase IV (KMG-IV): sequencing the most valuable type-strain genomes for metagenomic binning, comparative biology and taxonomic classification.</title>
        <authorList>
            <person name="Goeker M."/>
        </authorList>
    </citation>
    <scope>NUCLEOTIDE SEQUENCE [LARGE SCALE GENOMIC DNA]</scope>
    <source>
        <strain evidence="2 3">DSM 23562</strain>
    </source>
</reference>
<keyword evidence="2" id="KW-0413">Isomerase</keyword>
<gene>
    <name evidence="2" type="ORF">HNQ39_000802</name>
</gene>
<accession>A0A7W9SLX0</accession>
<dbReference type="AlphaFoldDB" id="A0A7W9SLX0"/>
<dbReference type="PANTHER" id="PTHR12110">
    <property type="entry name" value="HYDROXYPYRUVATE ISOMERASE"/>
    <property type="match status" value="1"/>
</dbReference>
<evidence type="ECO:0000313" key="3">
    <source>
        <dbReference type="Proteomes" id="UP000520814"/>
    </source>
</evidence>
<dbReference type="EMBL" id="JACHGW010000001">
    <property type="protein sequence ID" value="MBB6049040.1"/>
    <property type="molecule type" value="Genomic_DNA"/>
</dbReference>